<organism evidence="3 4">
    <name type="scientific">Thermoflavimicrobium daqui</name>
    <dbReference type="NCBI Taxonomy" id="2137476"/>
    <lineage>
        <taxon>Bacteria</taxon>
        <taxon>Bacillati</taxon>
        <taxon>Bacillota</taxon>
        <taxon>Bacilli</taxon>
        <taxon>Bacillales</taxon>
        <taxon>Thermoactinomycetaceae</taxon>
        <taxon>Thermoflavimicrobium</taxon>
    </lineage>
</organism>
<dbReference type="OrthoDB" id="9794671at2"/>
<evidence type="ECO:0000313" key="3">
    <source>
        <dbReference type="EMBL" id="RAL21069.1"/>
    </source>
</evidence>
<dbReference type="InterPro" id="IPR036116">
    <property type="entry name" value="FN3_sf"/>
</dbReference>
<dbReference type="SUPFAM" id="SSF49265">
    <property type="entry name" value="Fibronectin type III"/>
    <property type="match status" value="1"/>
</dbReference>
<proteinExistence type="predicted"/>
<keyword evidence="4" id="KW-1185">Reference proteome</keyword>
<dbReference type="InterPro" id="IPR017853">
    <property type="entry name" value="GH"/>
</dbReference>
<reference evidence="3 4" key="2">
    <citation type="submission" date="2018-06" db="EMBL/GenBank/DDBJ databases">
        <authorList>
            <person name="Zhirakovskaya E."/>
        </authorList>
    </citation>
    <scope>NUCLEOTIDE SEQUENCE [LARGE SCALE GENOMIC DNA]</scope>
    <source>
        <strain evidence="3 4">FBKL4.011</strain>
    </source>
</reference>
<evidence type="ECO:0000313" key="4">
    <source>
        <dbReference type="Proteomes" id="UP000251213"/>
    </source>
</evidence>
<protein>
    <recommendedName>
        <fullName evidence="2">Glycosyl hydrolase-like 10 domain-containing protein</fullName>
    </recommendedName>
</protein>
<evidence type="ECO:0000259" key="2">
    <source>
        <dbReference type="Pfam" id="PF02638"/>
    </source>
</evidence>
<comment type="caution">
    <text evidence="3">The sequence shown here is derived from an EMBL/GenBank/DDBJ whole genome shotgun (WGS) entry which is preliminary data.</text>
</comment>
<dbReference type="InterPro" id="IPR052177">
    <property type="entry name" value="Divisome_Glycosyl_Hydrolase"/>
</dbReference>
<sequence length="514" mass="59322">MTLLTVNIGVAQSKKEVQGNKSSNENTTWVKRQLRAVWIPSVLNISWPSKTGLSKEEQKAEMIKLLDEAKAMGMNAVVIQIRPTADAFYPSKINPWSKYLSGKQGENPGYDPLAFMLNEAHKRNLEFHAWFNPYRISMDTNLEALVPDHPAKKNPDWVVSYGGKLYFNPGIPEVKQHVIDSVMEVVKKYDIDAVHFDDYFYPYPVAGQEFPDEELYQKYGAGKFESKHDWRRHNINMLVKEVSTAIKKEKSYVKFGISPFGIWRNKSSDPTGSDTRGSQSYETIYADTRTWIQNEWLDYVTPQIYWNRGLAVADYEKLVPWWENEVKGKNVQLYIGQAAYKIGTESPPAWMDPEEMPNQLKLNMQYPDVKGSMFFSVTDLLANRLNFKDRLSQDLYKYPALVPTMPWLDAKPPKAPTIHTALRTPKGVSLVWNDHPRSDATYYTVYRFKKGEKIDFENPQHLIHTVRRSSKTSLVQVYTDKSAKSDEKYIYYVTAVDRLHNESKPSNPKSVKDK</sequence>
<keyword evidence="1" id="KW-0732">Signal</keyword>
<dbReference type="PANTHER" id="PTHR43405">
    <property type="entry name" value="GLYCOSYL HYDROLASE DIGH"/>
    <property type="match status" value="1"/>
</dbReference>
<name>A0A364K0P3_9BACL</name>
<gene>
    <name evidence="3" type="ORF">DL897_17410</name>
</gene>
<dbReference type="Pfam" id="PF02638">
    <property type="entry name" value="GHL10"/>
    <property type="match status" value="1"/>
</dbReference>
<evidence type="ECO:0000256" key="1">
    <source>
        <dbReference type="ARBA" id="ARBA00022729"/>
    </source>
</evidence>
<dbReference type="InterPro" id="IPR013783">
    <property type="entry name" value="Ig-like_fold"/>
</dbReference>
<dbReference type="Gene3D" id="2.60.40.10">
    <property type="entry name" value="Immunoglobulins"/>
    <property type="match status" value="1"/>
</dbReference>
<dbReference type="AlphaFoldDB" id="A0A364K0P3"/>
<dbReference type="Gene3D" id="3.20.20.80">
    <property type="entry name" value="Glycosidases"/>
    <property type="match status" value="1"/>
</dbReference>
<dbReference type="InterPro" id="IPR003790">
    <property type="entry name" value="GHL10"/>
</dbReference>
<dbReference type="EMBL" id="QJKK01000020">
    <property type="protein sequence ID" value="RAL21069.1"/>
    <property type="molecule type" value="Genomic_DNA"/>
</dbReference>
<dbReference type="Proteomes" id="UP000251213">
    <property type="component" value="Unassembled WGS sequence"/>
</dbReference>
<dbReference type="SUPFAM" id="SSF51445">
    <property type="entry name" value="(Trans)glycosidases"/>
    <property type="match status" value="1"/>
</dbReference>
<feature type="domain" description="Glycosyl hydrolase-like 10" evidence="2">
    <location>
        <begin position="33"/>
        <end position="351"/>
    </location>
</feature>
<dbReference type="PANTHER" id="PTHR43405:SF1">
    <property type="entry name" value="GLYCOSYL HYDROLASE DIGH"/>
    <property type="match status" value="1"/>
</dbReference>
<reference evidence="3 4" key="1">
    <citation type="submission" date="2018-06" db="EMBL/GenBank/DDBJ databases">
        <title>Thermoflavimicrobium daqus sp. nov., a thermophilic microbe isolated from Moutai-flavour Daqu.</title>
        <authorList>
            <person name="Wang X."/>
            <person name="Zhou H."/>
        </authorList>
    </citation>
    <scope>NUCLEOTIDE SEQUENCE [LARGE SCALE GENOMIC DNA]</scope>
    <source>
        <strain evidence="3 4">FBKL4.011</strain>
    </source>
</reference>
<accession>A0A364K0P3</accession>